<evidence type="ECO:0008006" key="4">
    <source>
        <dbReference type="Google" id="ProtNLM"/>
    </source>
</evidence>
<proteinExistence type="predicted"/>
<evidence type="ECO:0000313" key="2">
    <source>
        <dbReference type="EMBL" id="BDG04279.1"/>
    </source>
</evidence>
<keyword evidence="1" id="KW-0812">Transmembrane</keyword>
<feature type="transmembrane region" description="Helical" evidence="1">
    <location>
        <begin position="12"/>
        <end position="33"/>
    </location>
</feature>
<gene>
    <name evidence="2" type="ORF">AMOR_32750</name>
</gene>
<dbReference type="InterPro" id="IPR045584">
    <property type="entry name" value="Pilin-like"/>
</dbReference>
<dbReference type="InterPro" id="IPR012902">
    <property type="entry name" value="N_methyl_site"/>
</dbReference>
<dbReference type="Pfam" id="PF07963">
    <property type="entry name" value="N_methyl"/>
    <property type="match status" value="1"/>
</dbReference>
<dbReference type="EMBL" id="AP025591">
    <property type="protein sequence ID" value="BDG04279.1"/>
    <property type="molecule type" value="Genomic_DNA"/>
</dbReference>
<protein>
    <recommendedName>
        <fullName evidence="4">Prepilin-type N-terminal cleavage/methylation domain-containing protein</fullName>
    </recommendedName>
</protein>
<accession>A0ABM7WXM6</accession>
<evidence type="ECO:0000313" key="3">
    <source>
        <dbReference type="Proteomes" id="UP001162891"/>
    </source>
</evidence>
<name>A0ABM7WXM6_9BACT</name>
<dbReference type="RefSeq" id="WP_248352642.1">
    <property type="nucleotide sequence ID" value="NZ_AP025591.1"/>
</dbReference>
<evidence type="ECO:0000256" key="1">
    <source>
        <dbReference type="SAM" id="Phobius"/>
    </source>
</evidence>
<dbReference type="NCBIfam" id="TIGR02532">
    <property type="entry name" value="IV_pilin_GFxxxE"/>
    <property type="match status" value="1"/>
</dbReference>
<keyword evidence="3" id="KW-1185">Reference proteome</keyword>
<dbReference type="Proteomes" id="UP001162891">
    <property type="component" value="Chromosome"/>
</dbReference>
<keyword evidence="1" id="KW-0472">Membrane</keyword>
<sequence length="387" mass="40763">MTAPRPTRGFTLLELAVSLLLVAILVAGAVSLLSSQRRALTTTSGDRAMQETVRTALDDLGANLRRAGFGIDPALAFDFTTYQCAAPVTCRDSIAGPDEIVFYARDPLFKATISATPSATQLTIAGGLQAPLYRGQILQIMCGAGSDVAYVTVGSKVAANWTPPAAAPASTAIPLLAATGAFPQQNAKLTSGCFSTGWSAARVYRLDRFRYAVLPYADADLNGVDRPYLMLDRGLLDDDGTSRIEPVVADVEDLQLEYVFVNPTTGVARAVGGVSGTGLSNGAASIDLAATPPTYDSARDDATRLTNSPANIRAVRVSVIARLPSQDLYRGRVGGNELVQLVASQGPAMPAAGNRPIVAAPNNFARIKIQTTEALRNMDVRAPFFDQ</sequence>
<dbReference type="SUPFAM" id="SSF54523">
    <property type="entry name" value="Pili subunits"/>
    <property type="match status" value="1"/>
</dbReference>
<reference evidence="3" key="1">
    <citation type="journal article" date="2022" name="Int. J. Syst. Evol. Microbiol.">
        <title>Anaeromyxobacter oryzae sp. nov., Anaeromyxobacter diazotrophicus sp. nov. and Anaeromyxobacter paludicola sp. nov., isolated from paddy soils.</title>
        <authorList>
            <person name="Itoh H."/>
            <person name="Xu Z."/>
            <person name="Mise K."/>
            <person name="Masuda Y."/>
            <person name="Ushijima N."/>
            <person name="Hayakawa C."/>
            <person name="Shiratori Y."/>
            <person name="Senoo K."/>
        </authorList>
    </citation>
    <scope>NUCLEOTIDE SEQUENCE [LARGE SCALE GENOMIC DNA]</scope>
    <source>
        <strain evidence="3">Red232</strain>
    </source>
</reference>
<keyword evidence="1" id="KW-1133">Transmembrane helix</keyword>
<dbReference type="PROSITE" id="PS00409">
    <property type="entry name" value="PROKAR_NTER_METHYL"/>
    <property type="match status" value="1"/>
</dbReference>
<organism evidence="2 3">
    <name type="scientific">Anaeromyxobacter oryzae</name>
    <dbReference type="NCBI Taxonomy" id="2918170"/>
    <lineage>
        <taxon>Bacteria</taxon>
        <taxon>Pseudomonadati</taxon>
        <taxon>Myxococcota</taxon>
        <taxon>Myxococcia</taxon>
        <taxon>Myxococcales</taxon>
        <taxon>Cystobacterineae</taxon>
        <taxon>Anaeromyxobacteraceae</taxon>
        <taxon>Anaeromyxobacter</taxon>
    </lineage>
</organism>